<accession>A0A1W2GK26</accession>
<evidence type="ECO:0000313" key="2">
    <source>
        <dbReference type="Proteomes" id="UP000192472"/>
    </source>
</evidence>
<evidence type="ECO:0000313" key="1">
    <source>
        <dbReference type="EMBL" id="SMD36904.1"/>
    </source>
</evidence>
<organism evidence="1 2">
    <name type="scientific">Reichenbachiella faecimaris</name>
    <dbReference type="NCBI Taxonomy" id="692418"/>
    <lineage>
        <taxon>Bacteria</taxon>
        <taxon>Pseudomonadati</taxon>
        <taxon>Bacteroidota</taxon>
        <taxon>Cytophagia</taxon>
        <taxon>Cytophagales</taxon>
        <taxon>Reichenbachiellaceae</taxon>
        <taxon>Reichenbachiella</taxon>
    </lineage>
</organism>
<dbReference type="AlphaFoldDB" id="A0A1W2GK26"/>
<protein>
    <recommendedName>
        <fullName evidence="3">DUF4397 domain-containing protein</fullName>
    </recommendedName>
</protein>
<evidence type="ECO:0008006" key="3">
    <source>
        <dbReference type="Google" id="ProtNLM"/>
    </source>
</evidence>
<gene>
    <name evidence="1" type="ORF">SAMN04488029_3135</name>
</gene>
<sequence>MKTIYKYNLAIICALFLITSCEIDDGDDRDVEFTPKLGTATVNLINAITSADELEAQGFPINGVDLWVDETKHGQNMQLGDILTVEHDFPQGSMFRAVHGDQSPTYLTNSVTSYHTIFASNTASAMLPADHNVPLQGQLKDGASYTAIYFDFGGLSHDYPAVQLVEDDLTAPTGGNAKIRFVNAAGGECWNNSCVTTFMLGTTNLGTAIWGPFGGALTDFVEVSAGSLSIETLDGDGASYFTGSVNVASGGVYTIVFSGNEGYGDSPTVTPEPNKYTVLQH</sequence>
<name>A0A1W2GK26_REIFA</name>
<proteinExistence type="predicted"/>
<dbReference type="Proteomes" id="UP000192472">
    <property type="component" value="Unassembled WGS sequence"/>
</dbReference>
<dbReference type="PROSITE" id="PS51257">
    <property type="entry name" value="PROKAR_LIPOPROTEIN"/>
    <property type="match status" value="1"/>
</dbReference>
<dbReference type="EMBL" id="FWYF01000003">
    <property type="protein sequence ID" value="SMD36904.1"/>
    <property type="molecule type" value="Genomic_DNA"/>
</dbReference>
<dbReference type="STRING" id="692418.SAMN04488029_3135"/>
<dbReference type="OrthoDB" id="9792011at2"/>
<keyword evidence="2" id="KW-1185">Reference proteome</keyword>
<reference evidence="1 2" key="1">
    <citation type="submission" date="2017-04" db="EMBL/GenBank/DDBJ databases">
        <authorList>
            <person name="Afonso C.L."/>
            <person name="Miller P.J."/>
            <person name="Scott M.A."/>
            <person name="Spackman E."/>
            <person name="Goraichik I."/>
            <person name="Dimitrov K.M."/>
            <person name="Suarez D.L."/>
            <person name="Swayne D.E."/>
        </authorList>
    </citation>
    <scope>NUCLEOTIDE SEQUENCE [LARGE SCALE GENOMIC DNA]</scope>
    <source>
        <strain evidence="1 2">DSM 26133</strain>
    </source>
</reference>
<dbReference type="RefSeq" id="WP_084373770.1">
    <property type="nucleotide sequence ID" value="NZ_FWYF01000003.1"/>
</dbReference>